<evidence type="ECO:0008006" key="3">
    <source>
        <dbReference type="Google" id="ProtNLM"/>
    </source>
</evidence>
<proteinExistence type="predicted"/>
<dbReference type="Pfam" id="PF06082">
    <property type="entry name" value="YjbH"/>
    <property type="match status" value="1"/>
</dbReference>
<gene>
    <name evidence="1" type="ORF">CEG18_13435</name>
</gene>
<reference evidence="1 2" key="1">
    <citation type="submission" date="2017-06" db="EMBL/GenBank/DDBJ databases">
        <title>Draft genome of Pseudomonas nitroreducens DF05.</title>
        <authorList>
            <person name="Iyer R."/>
        </authorList>
    </citation>
    <scope>NUCLEOTIDE SEQUENCE [LARGE SCALE GENOMIC DNA]</scope>
    <source>
        <strain evidence="1 2">DF05</strain>
    </source>
</reference>
<organism evidence="1 2">
    <name type="scientific">Pseudomonas nitroreducens</name>
    <dbReference type="NCBI Taxonomy" id="46680"/>
    <lineage>
        <taxon>Bacteria</taxon>
        <taxon>Pseudomonadati</taxon>
        <taxon>Pseudomonadota</taxon>
        <taxon>Gammaproteobacteria</taxon>
        <taxon>Pseudomonadales</taxon>
        <taxon>Pseudomonadaceae</taxon>
        <taxon>Pseudomonas</taxon>
    </lineage>
</organism>
<dbReference type="STRING" id="46680.GCA_000807755_05313"/>
<evidence type="ECO:0000313" key="2">
    <source>
        <dbReference type="Proteomes" id="UP000198145"/>
    </source>
</evidence>
<dbReference type="Proteomes" id="UP000198145">
    <property type="component" value="Unassembled WGS sequence"/>
</dbReference>
<comment type="caution">
    <text evidence="1">The sequence shown here is derived from an EMBL/GenBank/DDBJ whole genome shotgun (WGS) entry which is preliminary data.</text>
</comment>
<dbReference type="EMBL" id="NJBA01000004">
    <property type="protein sequence ID" value="OWP50540.1"/>
    <property type="molecule type" value="Genomic_DNA"/>
</dbReference>
<evidence type="ECO:0000313" key="1">
    <source>
        <dbReference type="EMBL" id="OWP50540.1"/>
    </source>
</evidence>
<name>A0A2D0AEL7_PSENT</name>
<protein>
    <recommendedName>
        <fullName evidence="3">YjbH domain-containing protein</fullName>
    </recommendedName>
</protein>
<accession>A0A2D0AEL7</accession>
<dbReference type="RefSeq" id="WP_088417925.1">
    <property type="nucleotide sequence ID" value="NZ_NJBA01000004.1"/>
</dbReference>
<dbReference type="eggNOG" id="COG3170">
    <property type="taxonomic scope" value="Bacteria"/>
</dbReference>
<dbReference type="InterPro" id="IPR010344">
    <property type="entry name" value="YbjH"/>
</dbReference>
<sequence>MNCRHGLYLLLVGANLAFAEPRYTQNDFGGVGLLQTPTARMAPAGEISINANRTDPYSRYSFSLQPFDWMEGSFRYTSISNRKYGADDFSGDQSYKDKAFDVKFRLLQESRWAPEIALGGRDVGGTGLFSSEYFVANKRVGDFDFSLGLAWGYIGNRGELDNPLGWIDDRFKTRPAPTGTVDTAGSVNSNSYFRGRPSLFGGINWQTPWKPLSFKLEYDGNDYQHEPLDNPQKQDSPFNIGLVYKASDSIDLTAAFERGNTAMFGITLHTNFATRKAPAKVSDPAPEALAKRVEQKPGETTDWADVSRRLEENAGYKVGRITQKDREILVYGEQTRYLYAPEAVGRTARILDNTTDDSIQWFTVVDTRYGQPIVETSVPRRLFEEVANQERPLEDLRRTTEQNVPLPQREQLLYQQKPDPFSYNVGLGYNQSIGGPNDFLLYQFTADLDGEYRFTPSLWANGLLSVNLFNNFDNFTYDAPSNLPRVRTDVREYMTTSNVMLPTFQLNKTARLDQDLYGMLYGGYLESMYAGVGGELLYRPMNENWALGANLDLVRQREFDQHFALRDYQTATGFVTLYWQTGFEDILAQVSAGRYLARDWGGTLDLSRQFRNGVRFGAWVTLTTADKEAYGEGSFDKGMYVSIPFDELMSSSTMRRANLTWDPLTRDGGARLSHDYSLYDLTDGRDQVMFQNLFGRIVK</sequence>
<dbReference type="AlphaFoldDB" id="A0A2D0AEL7"/>
<dbReference type="eggNOG" id="COG0671">
    <property type="taxonomic scope" value="Bacteria"/>
</dbReference>